<protein>
    <submittedName>
        <fullName evidence="5">Long-chain fatty acid--CoA ligase</fullName>
    </submittedName>
</protein>
<dbReference type="RefSeq" id="WP_259628616.1">
    <property type="nucleotide sequence ID" value="NZ_JANYMP010000029.1"/>
</dbReference>
<dbReference type="CDD" id="cd17631">
    <property type="entry name" value="FACL_FadD13-like"/>
    <property type="match status" value="1"/>
</dbReference>
<keyword evidence="2 5" id="KW-0436">Ligase</keyword>
<dbReference type="Proteomes" id="UP001141259">
    <property type="component" value="Unassembled WGS sequence"/>
</dbReference>
<reference evidence="5" key="1">
    <citation type="submission" date="2022-08" db="EMBL/GenBank/DDBJ databases">
        <authorList>
            <person name="Tistechok S."/>
            <person name="Samborskyy M."/>
            <person name="Roman I."/>
        </authorList>
    </citation>
    <scope>NUCLEOTIDE SEQUENCE</scope>
    <source>
        <strain evidence="5">DSM 103496</strain>
    </source>
</reference>
<feature type="domain" description="AMP-dependent synthetase/ligase" evidence="3">
    <location>
        <begin position="8"/>
        <end position="370"/>
    </location>
</feature>
<proteinExistence type="inferred from homology"/>
<evidence type="ECO:0000259" key="4">
    <source>
        <dbReference type="Pfam" id="PF13193"/>
    </source>
</evidence>
<dbReference type="InterPro" id="IPR045851">
    <property type="entry name" value="AMP-bd_C_sf"/>
</dbReference>
<comment type="caution">
    <text evidence="5">The sequence shown here is derived from an EMBL/GenBank/DDBJ whole genome shotgun (WGS) entry which is preliminary data.</text>
</comment>
<dbReference type="InterPro" id="IPR042099">
    <property type="entry name" value="ANL_N_sf"/>
</dbReference>
<sequence>MYLTQGLHRAVQQQPDEVMTICGDRRRTFAEVADRVSRFAGALRELGVGESDRVAILAQNSDRYIEYLLAVPWAGAVLNPANTRWSPTEIAYSLIDSDSRVLLVDDAFAETLPVLRELSPCLTTVIHIGDGPAPVDALSYEDLIAAAQPVPDVRRGGAELAGLFYTGGTTGVPKGVMLSHDNLGTSWLGGRASGSLVAQGGRTLHVAPLFHIACLTSWGATLMAGGSHVILPSFDPVTTMTAVQAQQVTDVLLVPTMIQLLVDHPRVAEYDLTSLRSLLYGASPIHKAVLERAMAALPGARFVQAYGMTELAPIATLLTPADHERGLLHSAGRAAPHAEVRIVDPGGVEVQRGTVGEIAVRGGHVMLGYWGKAEETSQALRDGWMHTGDGGYLDGEGYLYIVDRIKDMIVSGGENVYSVEVENALSQHPAVAQCAVIGVPDAKWGERVHAVVVLRSGASVTADELREQAKKFIAGYKAPRSVEFVDTLPISGAGKVLKRVLRATHWGSVDRQVS</sequence>
<dbReference type="InterPro" id="IPR020845">
    <property type="entry name" value="AMP-binding_CS"/>
</dbReference>
<dbReference type="GO" id="GO:0016878">
    <property type="term" value="F:acid-thiol ligase activity"/>
    <property type="evidence" value="ECO:0007669"/>
    <property type="project" value="UniProtKB-ARBA"/>
</dbReference>
<evidence type="ECO:0000259" key="3">
    <source>
        <dbReference type="Pfam" id="PF00501"/>
    </source>
</evidence>
<organism evidence="5 6">
    <name type="scientific">Umezawaea endophytica</name>
    <dbReference type="NCBI Taxonomy" id="1654476"/>
    <lineage>
        <taxon>Bacteria</taxon>
        <taxon>Bacillati</taxon>
        <taxon>Actinomycetota</taxon>
        <taxon>Actinomycetes</taxon>
        <taxon>Pseudonocardiales</taxon>
        <taxon>Pseudonocardiaceae</taxon>
        <taxon>Umezawaea</taxon>
    </lineage>
</organism>
<dbReference type="InterPro" id="IPR050237">
    <property type="entry name" value="ATP-dep_AMP-bd_enzyme"/>
</dbReference>
<name>A0A9X2VVW6_9PSEU</name>
<keyword evidence="6" id="KW-1185">Reference proteome</keyword>
<dbReference type="PANTHER" id="PTHR43767">
    <property type="entry name" value="LONG-CHAIN-FATTY-ACID--COA LIGASE"/>
    <property type="match status" value="1"/>
</dbReference>
<evidence type="ECO:0000313" key="5">
    <source>
        <dbReference type="EMBL" id="MCS7483157.1"/>
    </source>
</evidence>
<gene>
    <name evidence="5" type="ORF">NZH93_40470</name>
</gene>
<dbReference type="Pfam" id="PF00501">
    <property type="entry name" value="AMP-binding"/>
    <property type="match status" value="1"/>
</dbReference>
<evidence type="ECO:0000313" key="6">
    <source>
        <dbReference type="Proteomes" id="UP001141259"/>
    </source>
</evidence>
<dbReference type="EMBL" id="JANYMP010000029">
    <property type="protein sequence ID" value="MCS7483157.1"/>
    <property type="molecule type" value="Genomic_DNA"/>
</dbReference>
<dbReference type="Gene3D" id="3.30.300.30">
    <property type="match status" value="1"/>
</dbReference>
<dbReference type="PANTHER" id="PTHR43767:SF1">
    <property type="entry name" value="NONRIBOSOMAL PEPTIDE SYNTHASE PES1 (EUROFUNG)-RELATED"/>
    <property type="match status" value="1"/>
</dbReference>
<dbReference type="Pfam" id="PF13193">
    <property type="entry name" value="AMP-binding_C"/>
    <property type="match status" value="1"/>
</dbReference>
<dbReference type="InterPro" id="IPR025110">
    <property type="entry name" value="AMP-bd_C"/>
</dbReference>
<dbReference type="AlphaFoldDB" id="A0A9X2VVW6"/>
<dbReference type="NCBIfam" id="NF004837">
    <property type="entry name" value="PRK06187.1"/>
    <property type="match status" value="1"/>
</dbReference>
<dbReference type="PROSITE" id="PS00455">
    <property type="entry name" value="AMP_BINDING"/>
    <property type="match status" value="1"/>
</dbReference>
<dbReference type="Gene3D" id="3.40.50.12780">
    <property type="entry name" value="N-terminal domain of ligase-like"/>
    <property type="match status" value="1"/>
</dbReference>
<comment type="similarity">
    <text evidence="1">Belongs to the ATP-dependent AMP-binding enzyme family.</text>
</comment>
<dbReference type="SUPFAM" id="SSF56801">
    <property type="entry name" value="Acetyl-CoA synthetase-like"/>
    <property type="match status" value="1"/>
</dbReference>
<feature type="domain" description="AMP-binding enzyme C-terminal" evidence="4">
    <location>
        <begin position="420"/>
        <end position="495"/>
    </location>
</feature>
<accession>A0A9X2VVW6</accession>
<dbReference type="FunFam" id="3.30.300.30:FF:000008">
    <property type="entry name" value="2,3-dihydroxybenzoate-AMP ligase"/>
    <property type="match status" value="1"/>
</dbReference>
<evidence type="ECO:0000256" key="2">
    <source>
        <dbReference type="ARBA" id="ARBA00022598"/>
    </source>
</evidence>
<evidence type="ECO:0000256" key="1">
    <source>
        <dbReference type="ARBA" id="ARBA00006432"/>
    </source>
</evidence>
<dbReference type="InterPro" id="IPR000873">
    <property type="entry name" value="AMP-dep_synth/lig_dom"/>
</dbReference>